<comment type="caution">
    <text evidence="2">The sequence shown here is derived from an EMBL/GenBank/DDBJ whole genome shotgun (WGS) entry which is preliminary data.</text>
</comment>
<dbReference type="InterPro" id="IPR036736">
    <property type="entry name" value="ACP-like_sf"/>
</dbReference>
<dbReference type="eggNOG" id="COG0236">
    <property type="taxonomic scope" value="Bacteria"/>
</dbReference>
<dbReference type="Pfam" id="PF00550">
    <property type="entry name" value="PP-binding"/>
    <property type="match status" value="1"/>
</dbReference>
<evidence type="ECO:0000313" key="2">
    <source>
        <dbReference type="EMBL" id="EET60179.1"/>
    </source>
</evidence>
<dbReference type="STRING" id="168384.SAMN05660368_01002"/>
<dbReference type="Gene3D" id="1.10.1200.10">
    <property type="entry name" value="ACP-like"/>
    <property type="match status" value="1"/>
</dbReference>
<evidence type="ECO:0000259" key="1">
    <source>
        <dbReference type="PROSITE" id="PS50075"/>
    </source>
</evidence>
<dbReference type="PROSITE" id="PS50075">
    <property type="entry name" value="CARRIER"/>
    <property type="match status" value="1"/>
</dbReference>
<feature type="domain" description="Carrier" evidence="1">
    <location>
        <begin position="1"/>
        <end position="73"/>
    </location>
</feature>
<accession>C6LGH9</accession>
<dbReference type="InterPro" id="IPR009081">
    <property type="entry name" value="PP-bd_ACP"/>
</dbReference>
<protein>
    <recommendedName>
        <fullName evidence="1">Carrier domain-containing protein</fullName>
    </recommendedName>
</protein>
<dbReference type="RefSeq" id="WP_006862524.1">
    <property type="nucleotide sequence ID" value="NZ_ACCL02000012.1"/>
</dbReference>
<dbReference type="OrthoDB" id="9812291at2"/>
<dbReference type="SUPFAM" id="SSF47336">
    <property type="entry name" value="ACP-like"/>
    <property type="match status" value="1"/>
</dbReference>
<dbReference type="Proteomes" id="UP000005561">
    <property type="component" value="Unassembled WGS sequence"/>
</dbReference>
<reference evidence="2" key="1">
    <citation type="submission" date="2009-07" db="EMBL/GenBank/DDBJ databases">
        <authorList>
            <person name="Weinstock G."/>
            <person name="Sodergren E."/>
            <person name="Clifton S."/>
            <person name="Fulton L."/>
            <person name="Fulton B."/>
            <person name="Courtney L."/>
            <person name="Fronick C."/>
            <person name="Harrison M."/>
            <person name="Strong C."/>
            <person name="Farmer C."/>
            <person name="Delahaunty K."/>
            <person name="Markovic C."/>
            <person name="Hall O."/>
            <person name="Minx P."/>
            <person name="Tomlinson C."/>
            <person name="Mitreva M."/>
            <person name="Nelson J."/>
            <person name="Hou S."/>
            <person name="Wollam A."/>
            <person name="Pepin K.H."/>
            <person name="Johnson M."/>
            <person name="Bhonagiri V."/>
            <person name="Nash W.E."/>
            <person name="Warren W."/>
            <person name="Chinwalla A."/>
            <person name="Mardis E.R."/>
            <person name="Wilson R.K."/>
        </authorList>
    </citation>
    <scope>NUCLEOTIDE SEQUENCE [LARGE SCALE GENOMIC DNA]</scope>
    <source>
        <strain evidence="2">DSM 14469</strain>
    </source>
</reference>
<evidence type="ECO:0000313" key="3">
    <source>
        <dbReference type="Proteomes" id="UP000005561"/>
    </source>
</evidence>
<name>C6LGH9_9FIRM</name>
<organism evidence="2 3">
    <name type="scientific">Marvinbryantia formatexigens DSM 14469</name>
    <dbReference type="NCBI Taxonomy" id="478749"/>
    <lineage>
        <taxon>Bacteria</taxon>
        <taxon>Bacillati</taxon>
        <taxon>Bacillota</taxon>
        <taxon>Clostridia</taxon>
        <taxon>Lachnospirales</taxon>
        <taxon>Lachnospiraceae</taxon>
        <taxon>Marvinbryantia</taxon>
    </lineage>
</organism>
<proteinExistence type="predicted"/>
<sequence>MEQLMEILKELRPDVDFEAEKALIDDAILDSFDIVSLIGELNDAFGVEIEFEDMEPENFNSAEDMYKLIQRLQQEA</sequence>
<gene>
    <name evidence="2" type="ORF">BRYFOR_07739</name>
</gene>
<dbReference type="EMBL" id="ACCL02000012">
    <property type="protein sequence ID" value="EET60179.1"/>
    <property type="molecule type" value="Genomic_DNA"/>
</dbReference>
<keyword evidence="3" id="KW-1185">Reference proteome</keyword>
<dbReference type="AlphaFoldDB" id="C6LGH9"/>